<gene>
    <name evidence="2" type="ORF">CYMTET_22476</name>
</gene>
<evidence type="ECO:0000313" key="2">
    <source>
        <dbReference type="EMBL" id="KAK3269057.1"/>
    </source>
</evidence>
<comment type="caution">
    <text evidence="2">The sequence shown here is derived from an EMBL/GenBank/DDBJ whole genome shotgun (WGS) entry which is preliminary data.</text>
</comment>
<feature type="compositionally biased region" description="Low complexity" evidence="1">
    <location>
        <begin position="97"/>
        <end position="108"/>
    </location>
</feature>
<evidence type="ECO:0000256" key="1">
    <source>
        <dbReference type="SAM" id="MobiDB-lite"/>
    </source>
</evidence>
<dbReference type="Proteomes" id="UP001190700">
    <property type="component" value="Unassembled WGS sequence"/>
</dbReference>
<dbReference type="EMBL" id="LGRX02011327">
    <property type="protein sequence ID" value="KAK3269057.1"/>
    <property type="molecule type" value="Genomic_DNA"/>
</dbReference>
<accession>A0AAE0L235</accession>
<sequence length="274" mass="29062">MSAVGWDAGSATPHTTEVPACKEYGGAPGEALQVTETVASPWGKGEVPEGSADGLQHTYGTKGCVPGVEAGGYLQKHKKPPWRMGNHGKQAHEHAKAANSSASSGAPAPQRRAFGIRVLGIPKHLHLNHQASLEAALKRSGEVGSRKLLGFGRAKHHTEVALAEVALELPLFALSTITALSSCARVDIHRGQHSTLSKMENAYEILTGDRLSSVYAQLYVVIKVEIVVHIDYGPILLLVEYSTGMVVKSCSAACISLPPSEYTPSTSDTEELLQ</sequence>
<name>A0AAE0L235_9CHLO</name>
<proteinExistence type="predicted"/>
<feature type="region of interest" description="Disordered" evidence="1">
    <location>
        <begin position="78"/>
        <end position="109"/>
    </location>
</feature>
<reference evidence="2 3" key="1">
    <citation type="journal article" date="2015" name="Genome Biol. Evol.">
        <title>Comparative Genomics of a Bacterivorous Green Alga Reveals Evolutionary Causalities and Consequences of Phago-Mixotrophic Mode of Nutrition.</title>
        <authorList>
            <person name="Burns J.A."/>
            <person name="Paasch A."/>
            <person name="Narechania A."/>
            <person name="Kim E."/>
        </authorList>
    </citation>
    <scope>NUCLEOTIDE SEQUENCE [LARGE SCALE GENOMIC DNA]</scope>
    <source>
        <strain evidence="2 3">PLY_AMNH</strain>
    </source>
</reference>
<dbReference type="AlphaFoldDB" id="A0AAE0L235"/>
<protein>
    <submittedName>
        <fullName evidence="2">Uncharacterized protein</fullName>
    </submittedName>
</protein>
<organism evidence="2 3">
    <name type="scientific">Cymbomonas tetramitiformis</name>
    <dbReference type="NCBI Taxonomy" id="36881"/>
    <lineage>
        <taxon>Eukaryota</taxon>
        <taxon>Viridiplantae</taxon>
        <taxon>Chlorophyta</taxon>
        <taxon>Pyramimonadophyceae</taxon>
        <taxon>Pyramimonadales</taxon>
        <taxon>Pyramimonadaceae</taxon>
        <taxon>Cymbomonas</taxon>
    </lineage>
</organism>
<keyword evidence="3" id="KW-1185">Reference proteome</keyword>
<evidence type="ECO:0000313" key="3">
    <source>
        <dbReference type="Proteomes" id="UP001190700"/>
    </source>
</evidence>